<dbReference type="GO" id="GO:0005549">
    <property type="term" value="F:odorant binding"/>
    <property type="evidence" value="ECO:0007669"/>
    <property type="project" value="InterPro"/>
</dbReference>
<accession>A0A9Y1ISP6</accession>
<dbReference type="Pfam" id="PF02949">
    <property type="entry name" value="7tm_6"/>
    <property type="match status" value="1"/>
</dbReference>
<dbReference type="EMBL" id="ON926819">
    <property type="protein sequence ID" value="WEG72102.1"/>
    <property type="molecule type" value="mRNA"/>
</dbReference>
<keyword evidence="4 10" id="KW-0812">Transmembrane</keyword>
<keyword evidence="9 10" id="KW-0807">Transducer</keyword>
<evidence type="ECO:0000256" key="5">
    <source>
        <dbReference type="ARBA" id="ARBA00022725"/>
    </source>
</evidence>
<dbReference type="GO" id="GO:0007165">
    <property type="term" value="P:signal transduction"/>
    <property type="evidence" value="ECO:0007669"/>
    <property type="project" value="UniProtKB-KW"/>
</dbReference>
<keyword evidence="3 10" id="KW-0716">Sensory transduction</keyword>
<evidence type="ECO:0000256" key="8">
    <source>
        <dbReference type="ARBA" id="ARBA00023170"/>
    </source>
</evidence>
<evidence type="ECO:0000313" key="11">
    <source>
        <dbReference type="EMBL" id="WEG72102.1"/>
    </source>
</evidence>
<feature type="transmembrane region" description="Helical" evidence="10">
    <location>
        <begin position="163"/>
        <end position="182"/>
    </location>
</feature>
<sequence>MTFKEADSIKHINAPVKHDELLKCNYYLLPPRQQMFYQKLAIAMNIFGMGTRSWWGFPPPLRIFVWNSWLMIGVSPICLLLQFTYMYVNFDNLTFRILGTMFSIIPATAVVVAKLYICMIPAYPKIMKELMGKIHLNNFIDDEMDEDNFIKKKLIKIERHTRLITLCLITFILFDWLLWIFVPLINNIKNKELIDNRSVRMETCLYLWMPFDYGYDYNTWAVTHAMNVYLVGTGCCVFALYDSINFIFIFHFLSHIDVLKHKMKTYFATKLDEFATKGRIVNIIKYHSFILSTFKDMEAAFGANVTVNYAHNLIVDSLLLYQIMIGDKANRLSYVIMMQFHMGGLILMSLALEQIRIKTDDLALVLYDVPWENMSISNQKLLIPIMHRMQTPLVFKASGGLRAGVQPLASILKSTFSYYVMLKSSIE</sequence>
<keyword evidence="6 10" id="KW-1133">Transmembrane helix</keyword>
<evidence type="ECO:0000256" key="4">
    <source>
        <dbReference type="ARBA" id="ARBA00022692"/>
    </source>
</evidence>
<evidence type="ECO:0000256" key="1">
    <source>
        <dbReference type="ARBA" id="ARBA00004651"/>
    </source>
</evidence>
<feature type="transmembrane region" description="Helical" evidence="10">
    <location>
        <begin position="228"/>
        <end position="253"/>
    </location>
</feature>
<dbReference type="GO" id="GO:0004984">
    <property type="term" value="F:olfactory receptor activity"/>
    <property type="evidence" value="ECO:0007669"/>
    <property type="project" value="InterPro"/>
</dbReference>
<comment type="caution">
    <text evidence="10">Lacks conserved residue(s) required for the propagation of feature annotation.</text>
</comment>
<dbReference type="PANTHER" id="PTHR21137">
    <property type="entry name" value="ODORANT RECEPTOR"/>
    <property type="match status" value="1"/>
</dbReference>
<evidence type="ECO:0000256" key="9">
    <source>
        <dbReference type="ARBA" id="ARBA00023224"/>
    </source>
</evidence>
<comment type="subcellular location">
    <subcellularLocation>
        <location evidence="1 10">Cell membrane</location>
        <topology evidence="1 10">Multi-pass membrane protein</topology>
    </subcellularLocation>
</comment>
<feature type="transmembrane region" description="Helical" evidence="10">
    <location>
        <begin position="100"/>
        <end position="123"/>
    </location>
</feature>
<keyword evidence="7 10" id="KW-0472">Membrane</keyword>
<dbReference type="AlphaFoldDB" id="A0A9Y1ISP6"/>
<dbReference type="PANTHER" id="PTHR21137:SF35">
    <property type="entry name" value="ODORANT RECEPTOR 19A-RELATED"/>
    <property type="match status" value="1"/>
</dbReference>
<evidence type="ECO:0000256" key="3">
    <source>
        <dbReference type="ARBA" id="ARBA00022606"/>
    </source>
</evidence>
<feature type="transmembrane region" description="Helical" evidence="10">
    <location>
        <begin position="332"/>
        <end position="352"/>
    </location>
</feature>
<keyword evidence="8 10" id="KW-0675">Receptor</keyword>
<feature type="transmembrane region" description="Helical" evidence="10">
    <location>
        <begin position="36"/>
        <end position="57"/>
    </location>
</feature>
<reference evidence="11" key="1">
    <citation type="submission" date="2022-06" db="EMBL/GenBank/DDBJ databases">
        <authorList>
            <person name="Shang L."/>
        </authorList>
    </citation>
    <scope>NUCLEOTIDE SEQUENCE</scope>
</reference>
<evidence type="ECO:0000256" key="2">
    <source>
        <dbReference type="ARBA" id="ARBA00022475"/>
    </source>
</evidence>
<name>A0A9Y1ISP6_GRAMO</name>
<feature type="transmembrane region" description="Helical" evidence="10">
    <location>
        <begin position="69"/>
        <end position="88"/>
    </location>
</feature>
<dbReference type="GO" id="GO:0005886">
    <property type="term" value="C:plasma membrane"/>
    <property type="evidence" value="ECO:0007669"/>
    <property type="project" value="UniProtKB-SubCell"/>
</dbReference>
<evidence type="ECO:0000256" key="7">
    <source>
        <dbReference type="ARBA" id="ARBA00023136"/>
    </source>
</evidence>
<organism evidence="11">
    <name type="scientific">Grapholita molesta</name>
    <name type="common">Oriental fruit moth</name>
    <name type="synonym">Cydia molesta</name>
    <dbReference type="NCBI Taxonomy" id="192188"/>
    <lineage>
        <taxon>Eukaryota</taxon>
        <taxon>Metazoa</taxon>
        <taxon>Ecdysozoa</taxon>
        <taxon>Arthropoda</taxon>
        <taxon>Hexapoda</taxon>
        <taxon>Insecta</taxon>
        <taxon>Pterygota</taxon>
        <taxon>Neoptera</taxon>
        <taxon>Endopterygota</taxon>
        <taxon>Lepidoptera</taxon>
        <taxon>Glossata</taxon>
        <taxon>Ditrysia</taxon>
        <taxon>Tortricoidea</taxon>
        <taxon>Tortricidae</taxon>
        <taxon>Olethreutinae</taxon>
        <taxon>Grapholitini</taxon>
        <taxon>Grapholita</taxon>
    </lineage>
</organism>
<comment type="similarity">
    <text evidence="10">Belongs to the insect chemoreceptor superfamily. Heteromeric odorant receptor channel (TC 1.A.69) family.</text>
</comment>
<keyword evidence="5 10" id="KW-0552">Olfaction</keyword>
<evidence type="ECO:0000256" key="10">
    <source>
        <dbReference type="RuleBase" id="RU351113"/>
    </source>
</evidence>
<dbReference type="InterPro" id="IPR004117">
    <property type="entry name" value="7tm6_olfct_rcpt"/>
</dbReference>
<keyword evidence="2" id="KW-1003">Cell membrane</keyword>
<evidence type="ECO:0000256" key="6">
    <source>
        <dbReference type="ARBA" id="ARBA00022989"/>
    </source>
</evidence>
<proteinExistence type="evidence at transcript level"/>
<protein>
    <recommendedName>
        <fullName evidence="10">Odorant receptor</fullName>
    </recommendedName>
</protein>